<proteinExistence type="predicted"/>
<dbReference type="Pfam" id="PF06271">
    <property type="entry name" value="RDD"/>
    <property type="match status" value="1"/>
</dbReference>
<sequence>MAREIGSWLSGPEGVKPDDEAGWPGQTLGLPESGTGSLARMGRRFLALLIDWLIAYGLAALGMTVGIVSIATLSTAVLAIWFVLGVLSVRLFGFTPGQYALGLMVVPVDNRQHVGTGRAIVRGVLLALVIPGLFTDADGRGLQDKFTATAVVRR</sequence>
<feature type="region of interest" description="Disordered" evidence="6">
    <location>
        <begin position="1"/>
        <end position="26"/>
    </location>
</feature>
<evidence type="ECO:0000313" key="9">
    <source>
        <dbReference type="EMBL" id="BBY67679.1"/>
    </source>
</evidence>
<dbReference type="InterPro" id="IPR016795">
    <property type="entry name" value="UCP021697"/>
</dbReference>
<evidence type="ECO:0000313" key="10">
    <source>
        <dbReference type="Proteomes" id="UP000467148"/>
    </source>
</evidence>
<dbReference type="AlphaFoldDB" id="A0A7I7TH35"/>
<evidence type="ECO:0000256" key="5">
    <source>
        <dbReference type="ARBA" id="ARBA00023136"/>
    </source>
</evidence>
<dbReference type="InterPro" id="IPR051791">
    <property type="entry name" value="Pra-immunoreactive"/>
</dbReference>
<evidence type="ECO:0000256" key="2">
    <source>
        <dbReference type="ARBA" id="ARBA00022475"/>
    </source>
</evidence>
<evidence type="ECO:0000256" key="4">
    <source>
        <dbReference type="ARBA" id="ARBA00022989"/>
    </source>
</evidence>
<dbReference type="EMBL" id="AP022596">
    <property type="protein sequence ID" value="BBY67679.1"/>
    <property type="molecule type" value="Genomic_DNA"/>
</dbReference>
<organism evidence="9 10">
    <name type="scientific">Mycolicibacterium helvum</name>
    <dbReference type="NCBI Taxonomy" id="1534349"/>
    <lineage>
        <taxon>Bacteria</taxon>
        <taxon>Bacillati</taxon>
        <taxon>Actinomycetota</taxon>
        <taxon>Actinomycetes</taxon>
        <taxon>Mycobacteriales</taxon>
        <taxon>Mycobacteriaceae</taxon>
        <taxon>Mycolicibacterium</taxon>
    </lineage>
</organism>
<dbReference type="PANTHER" id="PTHR36115:SF6">
    <property type="entry name" value="PROLINE-RICH ANTIGEN HOMOLOG"/>
    <property type="match status" value="1"/>
</dbReference>
<comment type="subcellular location">
    <subcellularLocation>
        <location evidence="1">Cell membrane</location>
        <topology evidence="1">Multi-pass membrane protein</topology>
    </subcellularLocation>
</comment>
<keyword evidence="4 7" id="KW-1133">Transmembrane helix</keyword>
<feature type="transmembrane region" description="Helical" evidence="7">
    <location>
        <begin position="76"/>
        <end position="94"/>
    </location>
</feature>
<protein>
    <submittedName>
        <fullName evidence="9">RDD family protein</fullName>
    </submittedName>
</protein>
<keyword evidence="5 7" id="KW-0472">Membrane</keyword>
<dbReference type="RefSeq" id="WP_163751613.1">
    <property type="nucleotide sequence ID" value="NZ_AP022596.1"/>
</dbReference>
<reference evidence="9 10" key="1">
    <citation type="journal article" date="2019" name="Emerg. Microbes Infect.">
        <title>Comprehensive subspecies identification of 175 nontuberculous mycobacteria species based on 7547 genomic profiles.</title>
        <authorList>
            <person name="Matsumoto Y."/>
            <person name="Kinjo T."/>
            <person name="Motooka D."/>
            <person name="Nabeya D."/>
            <person name="Jung N."/>
            <person name="Uechi K."/>
            <person name="Horii T."/>
            <person name="Iida T."/>
            <person name="Fujita J."/>
            <person name="Nakamura S."/>
        </authorList>
    </citation>
    <scope>NUCLEOTIDE SEQUENCE [LARGE SCALE GENOMIC DNA]</scope>
    <source>
        <strain evidence="9 10">JCM 30396</strain>
    </source>
</reference>
<keyword evidence="2" id="KW-1003">Cell membrane</keyword>
<keyword evidence="3 7" id="KW-0812">Transmembrane</keyword>
<evidence type="ECO:0000256" key="3">
    <source>
        <dbReference type="ARBA" id="ARBA00022692"/>
    </source>
</evidence>
<evidence type="ECO:0000256" key="1">
    <source>
        <dbReference type="ARBA" id="ARBA00004651"/>
    </source>
</evidence>
<dbReference type="PIRSF" id="PIRSF021697">
    <property type="entry name" value="UCP021697"/>
    <property type="match status" value="1"/>
</dbReference>
<dbReference type="KEGG" id="mhev:MHEL_59220"/>
<dbReference type="Proteomes" id="UP000467148">
    <property type="component" value="Chromosome"/>
</dbReference>
<gene>
    <name evidence="9" type="ORF">MHEL_59220</name>
</gene>
<name>A0A7I7TH35_9MYCO</name>
<dbReference type="GO" id="GO:0005886">
    <property type="term" value="C:plasma membrane"/>
    <property type="evidence" value="ECO:0007669"/>
    <property type="project" value="UniProtKB-SubCell"/>
</dbReference>
<feature type="domain" description="RDD" evidence="8">
    <location>
        <begin position="39"/>
        <end position="128"/>
    </location>
</feature>
<accession>A0A7I7TH35</accession>
<evidence type="ECO:0000259" key="8">
    <source>
        <dbReference type="Pfam" id="PF06271"/>
    </source>
</evidence>
<feature type="transmembrane region" description="Helical" evidence="7">
    <location>
        <begin position="45"/>
        <end position="70"/>
    </location>
</feature>
<dbReference type="InterPro" id="IPR010432">
    <property type="entry name" value="RDD"/>
</dbReference>
<dbReference type="PANTHER" id="PTHR36115">
    <property type="entry name" value="PROLINE-RICH ANTIGEN HOMOLOG-RELATED"/>
    <property type="match status" value="1"/>
</dbReference>
<evidence type="ECO:0000256" key="6">
    <source>
        <dbReference type="SAM" id="MobiDB-lite"/>
    </source>
</evidence>
<evidence type="ECO:0000256" key="7">
    <source>
        <dbReference type="SAM" id="Phobius"/>
    </source>
</evidence>
<keyword evidence="10" id="KW-1185">Reference proteome</keyword>